<name>A0A183F090_9BILA</name>
<evidence type="ECO:0000313" key="4">
    <source>
        <dbReference type="WBParaSite" id="GPUH_0002666101-mRNA-1"/>
    </source>
</evidence>
<organism evidence="4">
    <name type="scientific">Gongylonema pulchrum</name>
    <dbReference type="NCBI Taxonomy" id="637853"/>
    <lineage>
        <taxon>Eukaryota</taxon>
        <taxon>Metazoa</taxon>
        <taxon>Ecdysozoa</taxon>
        <taxon>Nematoda</taxon>
        <taxon>Chromadorea</taxon>
        <taxon>Rhabditida</taxon>
        <taxon>Spirurina</taxon>
        <taxon>Spiruromorpha</taxon>
        <taxon>Spiruroidea</taxon>
        <taxon>Gongylonematidae</taxon>
        <taxon>Gongylonema</taxon>
    </lineage>
</organism>
<dbReference type="WBParaSite" id="GPUH_0002666101-mRNA-1">
    <property type="protein sequence ID" value="GPUH_0002666101-mRNA-1"/>
    <property type="gene ID" value="GPUH_0002666101"/>
</dbReference>
<evidence type="ECO:0000256" key="1">
    <source>
        <dbReference type="SAM" id="MobiDB-lite"/>
    </source>
</evidence>
<proteinExistence type="predicted"/>
<feature type="compositionally biased region" description="Polar residues" evidence="1">
    <location>
        <begin position="74"/>
        <end position="85"/>
    </location>
</feature>
<evidence type="ECO:0000313" key="2">
    <source>
        <dbReference type="EMBL" id="VDN45830.1"/>
    </source>
</evidence>
<dbReference type="AlphaFoldDB" id="A0A183F090"/>
<keyword evidence="3" id="KW-1185">Reference proteome</keyword>
<feature type="region of interest" description="Disordered" evidence="1">
    <location>
        <begin position="72"/>
        <end position="94"/>
    </location>
</feature>
<reference evidence="4" key="1">
    <citation type="submission" date="2016-06" db="UniProtKB">
        <authorList>
            <consortium name="WormBaseParasite"/>
        </authorList>
    </citation>
    <scope>IDENTIFICATION</scope>
</reference>
<dbReference type="EMBL" id="UYRT01112465">
    <property type="protein sequence ID" value="VDN45830.1"/>
    <property type="molecule type" value="Genomic_DNA"/>
</dbReference>
<accession>A0A183F090</accession>
<protein>
    <submittedName>
        <fullName evidence="4">Phage portal protein</fullName>
    </submittedName>
</protein>
<dbReference type="Proteomes" id="UP000271098">
    <property type="component" value="Unassembled WGS sequence"/>
</dbReference>
<gene>
    <name evidence="2" type="ORF">GPUH_LOCUS26631</name>
</gene>
<sequence>MLTGRELETIRLACAYSSIIYLQLRDALANIYVRGAVPVKPDRKLTSSGFFLPRMLDEEWLRRRVSKSGIENAATDTSVQSNRTADASPVPDWL</sequence>
<reference evidence="2 3" key="2">
    <citation type="submission" date="2018-11" db="EMBL/GenBank/DDBJ databases">
        <authorList>
            <consortium name="Pathogen Informatics"/>
        </authorList>
    </citation>
    <scope>NUCLEOTIDE SEQUENCE [LARGE SCALE GENOMIC DNA]</scope>
</reference>
<evidence type="ECO:0000313" key="3">
    <source>
        <dbReference type="Proteomes" id="UP000271098"/>
    </source>
</evidence>